<keyword evidence="4" id="KW-0539">Nucleus</keyword>
<comment type="caution">
    <text evidence="7">The sequence shown here is derived from an EMBL/GenBank/DDBJ whole genome shotgun (WGS) entry which is preliminary data.</text>
</comment>
<keyword evidence="3" id="KW-0238">DNA-binding</keyword>
<evidence type="ECO:0000313" key="7">
    <source>
        <dbReference type="EMBL" id="KAH7133718.1"/>
    </source>
</evidence>
<dbReference type="CDD" id="cd12148">
    <property type="entry name" value="fungal_TF_MHR"/>
    <property type="match status" value="1"/>
</dbReference>
<proteinExistence type="predicted"/>
<dbReference type="GO" id="GO:0005634">
    <property type="term" value="C:nucleus"/>
    <property type="evidence" value="ECO:0007669"/>
    <property type="project" value="UniProtKB-SubCell"/>
</dbReference>
<evidence type="ECO:0000256" key="4">
    <source>
        <dbReference type="ARBA" id="ARBA00023242"/>
    </source>
</evidence>
<keyword evidence="5" id="KW-0472">Membrane</keyword>
<dbReference type="PANTHER" id="PTHR46910">
    <property type="entry name" value="TRANSCRIPTION FACTOR PDR1"/>
    <property type="match status" value="1"/>
</dbReference>
<evidence type="ECO:0000313" key="8">
    <source>
        <dbReference type="Proteomes" id="UP000738349"/>
    </source>
</evidence>
<feature type="transmembrane region" description="Helical" evidence="5">
    <location>
        <begin position="501"/>
        <end position="524"/>
    </location>
</feature>
<sequence length="645" mass="70736">MIVRALLVLRNRVSELEAQLAATSASRDANTNIQHPAMSSLAKEAAAEVSEAGSLDTNPESAADILATGAFDRLPTAEIGYFGPSSNHALLRSMAAFVTKLGARDSHLFQEEAPTERSVPMLPLPAQGSSPNNIKQGAAEGFPNPQTCIDWIARFFDTVGSVLPYISEGPLLREANRMGSRIWIDSSHSRSTKALLYIVFAHALSTLDDGAPDPFYHKSLGLLMTNEQSVFSWNLETVIALLLVGSYQQNSQRAMASLTTHCLAVKAAYQLGLHSPSTYEGLGVQEKELRVKVWYAIVIQDRDLAKALGRPCLIPPQYVQVEIPDSIAPSKYTASTVTMSPSLKSSVYFSHLISLNDIIGDTLETIYSANIGSNQMPPKDAMLKAISLFDQLEKWRDHNIHFPIITAAANVGSWSADTFQQEAHAVLLSMWYYRTVVLISTPVLMAILEQVTSSAAGGEMSGMLKDVAVSVLKRDWEAIREFHTILSTILRRARPFLKSNAIWWVCNFTALTVCWHGLGLWLIAMRSTSLPPAIGITNSETELFVVEGLDTLKSVGGSSIMSSKAHRFLQRLIRLLKTMDITTIEQQGLLDTAASGQDSLPPDNFLDFMFGSVDDIFCQMGNSDFLGTDMLMDQNTSNYNTTNFL</sequence>
<dbReference type="GO" id="GO:0003677">
    <property type="term" value="F:DNA binding"/>
    <property type="evidence" value="ECO:0007669"/>
    <property type="project" value="UniProtKB-KW"/>
</dbReference>
<dbReference type="OrthoDB" id="3364175at2759"/>
<dbReference type="GO" id="GO:0003700">
    <property type="term" value="F:DNA-binding transcription factor activity"/>
    <property type="evidence" value="ECO:0007669"/>
    <property type="project" value="InterPro"/>
</dbReference>
<dbReference type="AlphaFoldDB" id="A0A9P9EA41"/>
<keyword evidence="5" id="KW-0812">Transmembrane</keyword>
<protein>
    <submittedName>
        <fullName evidence="7">Fungal-specific transcription factor domain-containing protein</fullName>
    </submittedName>
</protein>
<dbReference type="Pfam" id="PF04082">
    <property type="entry name" value="Fungal_trans"/>
    <property type="match status" value="1"/>
</dbReference>
<feature type="domain" description="Xylanolytic transcriptional activator regulatory" evidence="6">
    <location>
        <begin position="257"/>
        <end position="330"/>
    </location>
</feature>
<dbReference type="InterPro" id="IPR007219">
    <property type="entry name" value="XnlR_reg_dom"/>
</dbReference>
<evidence type="ECO:0000256" key="5">
    <source>
        <dbReference type="SAM" id="Phobius"/>
    </source>
</evidence>
<dbReference type="EMBL" id="JAGMUV010000015">
    <property type="protein sequence ID" value="KAH7133718.1"/>
    <property type="molecule type" value="Genomic_DNA"/>
</dbReference>
<accession>A0A9P9EA41</accession>
<name>A0A9P9EA41_9HYPO</name>
<keyword evidence="2" id="KW-0479">Metal-binding</keyword>
<organism evidence="7 8">
    <name type="scientific">Dactylonectria macrodidyma</name>
    <dbReference type="NCBI Taxonomy" id="307937"/>
    <lineage>
        <taxon>Eukaryota</taxon>
        <taxon>Fungi</taxon>
        <taxon>Dikarya</taxon>
        <taxon>Ascomycota</taxon>
        <taxon>Pezizomycotina</taxon>
        <taxon>Sordariomycetes</taxon>
        <taxon>Hypocreomycetidae</taxon>
        <taxon>Hypocreales</taxon>
        <taxon>Nectriaceae</taxon>
        <taxon>Dactylonectria</taxon>
    </lineage>
</organism>
<dbReference type="SMART" id="SM00906">
    <property type="entry name" value="Fungal_trans"/>
    <property type="match status" value="1"/>
</dbReference>
<reference evidence="7" key="1">
    <citation type="journal article" date="2021" name="Nat. Commun.">
        <title>Genetic determinants of endophytism in the Arabidopsis root mycobiome.</title>
        <authorList>
            <person name="Mesny F."/>
            <person name="Miyauchi S."/>
            <person name="Thiergart T."/>
            <person name="Pickel B."/>
            <person name="Atanasova L."/>
            <person name="Karlsson M."/>
            <person name="Huettel B."/>
            <person name="Barry K.W."/>
            <person name="Haridas S."/>
            <person name="Chen C."/>
            <person name="Bauer D."/>
            <person name="Andreopoulos W."/>
            <person name="Pangilinan J."/>
            <person name="LaButti K."/>
            <person name="Riley R."/>
            <person name="Lipzen A."/>
            <person name="Clum A."/>
            <person name="Drula E."/>
            <person name="Henrissat B."/>
            <person name="Kohler A."/>
            <person name="Grigoriev I.V."/>
            <person name="Martin F.M."/>
            <person name="Hacquard S."/>
        </authorList>
    </citation>
    <scope>NUCLEOTIDE SEQUENCE</scope>
    <source>
        <strain evidence="7">MPI-CAGE-AT-0147</strain>
    </source>
</reference>
<evidence type="ECO:0000256" key="1">
    <source>
        <dbReference type="ARBA" id="ARBA00004123"/>
    </source>
</evidence>
<gene>
    <name evidence="7" type="ORF">EDB81DRAFT_110491</name>
</gene>
<evidence type="ECO:0000259" key="6">
    <source>
        <dbReference type="SMART" id="SM00906"/>
    </source>
</evidence>
<evidence type="ECO:0000256" key="2">
    <source>
        <dbReference type="ARBA" id="ARBA00022723"/>
    </source>
</evidence>
<dbReference type="GO" id="GO:0008270">
    <property type="term" value="F:zinc ion binding"/>
    <property type="evidence" value="ECO:0007669"/>
    <property type="project" value="InterPro"/>
</dbReference>
<dbReference type="Proteomes" id="UP000738349">
    <property type="component" value="Unassembled WGS sequence"/>
</dbReference>
<keyword evidence="5" id="KW-1133">Transmembrane helix</keyword>
<dbReference type="PANTHER" id="PTHR46910:SF3">
    <property type="entry name" value="HALOTOLERANCE PROTEIN 9-RELATED"/>
    <property type="match status" value="1"/>
</dbReference>
<dbReference type="GO" id="GO:0006351">
    <property type="term" value="P:DNA-templated transcription"/>
    <property type="evidence" value="ECO:0007669"/>
    <property type="project" value="InterPro"/>
</dbReference>
<dbReference type="InterPro" id="IPR050987">
    <property type="entry name" value="AtrR-like"/>
</dbReference>
<evidence type="ECO:0000256" key="3">
    <source>
        <dbReference type="ARBA" id="ARBA00023125"/>
    </source>
</evidence>
<keyword evidence="8" id="KW-1185">Reference proteome</keyword>
<comment type="subcellular location">
    <subcellularLocation>
        <location evidence="1">Nucleus</location>
    </subcellularLocation>
</comment>